<keyword evidence="2" id="KW-0121">Carboxypeptidase</keyword>
<keyword evidence="2" id="KW-0378">Hydrolase</keyword>
<keyword evidence="1" id="KW-0472">Membrane</keyword>
<feature type="transmembrane region" description="Helical" evidence="1">
    <location>
        <begin position="6"/>
        <end position="34"/>
    </location>
</feature>
<evidence type="ECO:0000313" key="2">
    <source>
        <dbReference type="EMBL" id="BAI64706.1"/>
    </source>
</evidence>
<reference evidence="3" key="1">
    <citation type="submission" date="2009-07" db="EMBL/GenBank/DDBJ databases">
        <title>Complete genome sequence of Rothia mucilaginosa DJ.</title>
        <authorList>
            <person name="Yamane K."/>
            <person name="Nambu T."/>
            <person name="Mashimo C."/>
            <person name="Sugimori C."/>
            <person name="Yamanaka T."/>
            <person name="Leung K."/>
            <person name="Fukushima H."/>
        </authorList>
    </citation>
    <scope>NUCLEOTIDE SEQUENCE [LARGE SCALE GENOMIC DNA]</scope>
    <source>
        <strain evidence="3">DY-18</strain>
    </source>
</reference>
<dbReference type="HOGENOM" id="CLU_2221267_0_0_11"/>
<feature type="transmembrane region" description="Helical" evidence="1">
    <location>
        <begin position="46"/>
        <end position="64"/>
    </location>
</feature>
<dbReference type="AlphaFoldDB" id="D2NST0"/>
<dbReference type="EMBL" id="AP011540">
    <property type="protein sequence ID" value="BAI64706.1"/>
    <property type="molecule type" value="Genomic_DNA"/>
</dbReference>
<dbReference type="Proteomes" id="UP000001883">
    <property type="component" value="Chromosome"/>
</dbReference>
<dbReference type="KEGG" id="rmu:RMDY18_08740"/>
<reference evidence="2 3" key="3">
    <citation type="journal article" date="2010" name="Sequencing">
        <title>Complete Genome Sequence of Rothia mucilaginosa DY-18: A Clinical Isolate with Dense Meshwork-Like Structures from a Persistent Apical Periodontitis Lesion.</title>
        <authorList>
            <person name="Yamane K."/>
            <person name="Nambu T."/>
            <person name="Yamanaka T."/>
            <person name="Mashimo C."/>
            <person name="Sugimori C."/>
            <person name="Leung K.-P."/>
            <person name="Fukushima H."/>
        </authorList>
    </citation>
    <scope>NUCLEOTIDE SEQUENCE [LARGE SCALE GENOMIC DNA]</scope>
    <source>
        <strain evidence="2 3">DY-18</strain>
    </source>
</reference>
<organism evidence="2 3">
    <name type="scientific">Rothia mucilaginosa (strain DY-18)</name>
    <name type="common">Stomatococcus mucilaginosus</name>
    <dbReference type="NCBI Taxonomy" id="680646"/>
    <lineage>
        <taxon>Bacteria</taxon>
        <taxon>Bacillati</taxon>
        <taxon>Actinomycetota</taxon>
        <taxon>Actinomycetes</taxon>
        <taxon>Micrococcales</taxon>
        <taxon>Micrococcaceae</taxon>
        <taxon>Rothia</taxon>
    </lineage>
</organism>
<evidence type="ECO:0000256" key="1">
    <source>
        <dbReference type="SAM" id="Phobius"/>
    </source>
</evidence>
<accession>D2NST0</accession>
<gene>
    <name evidence="2" type="ordered locus">RMDY18_08740</name>
</gene>
<dbReference type="GO" id="GO:0004180">
    <property type="term" value="F:carboxypeptidase activity"/>
    <property type="evidence" value="ECO:0007669"/>
    <property type="project" value="UniProtKB-KW"/>
</dbReference>
<keyword evidence="1" id="KW-1133">Transmembrane helix</keyword>
<name>D2NST0_ROTMD</name>
<sequence length="106" mass="11775">MPMSSLSIFGLGTSETVLLILHLVLVALCVWHLTVRSGYGEARMRFVLPLIAFMPGAAILYLMSAREGTVPPDTIKTGSSSPVYFEHRLGFRDGGRSRWGLPRRRK</sequence>
<keyword evidence="2" id="KW-0645">Protease</keyword>
<reference evidence="2 3" key="2">
    <citation type="journal article" date="2010" name="J Osaka Dent Univ">
        <title>Isolation and identification of Rothia mucilaginosa from persistent apical periodontitis lesions.</title>
        <authorList>
            <person name="Yamane K."/>
            <person name="Yoshida M."/>
            <person name="Fujihira T."/>
            <person name="Baba T."/>
            <person name="Tsuji N."/>
            <person name="Hayashi H."/>
            <person name="Sugimori C."/>
            <person name="Yamanaka T."/>
            <person name="Mashimo C."/>
            <person name="Nambu T."/>
            <person name="Kawai H."/>
            <person name="Fukushima H."/>
        </authorList>
    </citation>
    <scope>NUCLEOTIDE SEQUENCE [LARGE SCALE GENOMIC DNA]</scope>
    <source>
        <strain evidence="2 3">DY-18</strain>
    </source>
</reference>
<evidence type="ECO:0000313" key="3">
    <source>
        <dbReference type="Proteomes" id="UP000001883"/>
    </source>
</evidence>
<proteinExistence type="predicted"/>
<keyword evidence="3" id="KW-1185">Reference proteome</keyword>
<protein>
    <submittedName>
        <fullName evidence="2">Membrane carboxypeptidase/penicillin-binding protein PbpC</fullName>
    </submittedName>
</protein>
<keyword evidence="1" id="KW-0812">Transmembrane</keyword>